<organism evidence="2 3">
    <name type="scientific">Haloferula rosea</name>
    <dbReference type="NCBI Taxonomy" id="490093"/>
    <lineage>
        <taxon>Bacteria</taxon>
        <taxon>Pseudomonadati</taxon>
        <taxon>Verrucomicrobiota</taxon>
        <taxon>Verrucomicrobiia</taxon>
        <taxon>Verrucomicrobiales</taxon>
        <taxon>Verrucomicrobiaceae</taxon>
        <taxon>Haloferula</taxon>
    </lineage>
</organism>
<reference evidence="2" key="1">
    <citation type="submission" date="2021-01" db="EMBL/GenBank/DDBJ databases">
        <title>Modified the classification status of verrucomicrobia.</title>
        <authorList>
            <person name="Feng X."/>
        </authorList>
    </citation>
    <scope>NUCLEOTIDE SEQUENCE</scope>
    <source>
        <strain evidence="2">KCTC 22201</strain>
    </source>
</reference>
<keyword evidence="1" id="KW-0812">Transmembrane</keyword>
<feature type="transmembrane region" description="Helical" evidence="1">
    <location>
        <begin position="77"/>
        <end position="96"/>
    </location>
</feature>
<evidence type="ECO:0000313" key="2">
    <source>
        <dbReference type="EMBL" id="MBK1827755.1"/>
    </source>
</evidence>
<evidence type="ECO:0000256" key="1">
    <source>
        <dbReference type="SAM" id="Phobius"/>
    </source>
</evidence>
<proteinExistence type="predicted"/>
<keyword evidence="1" id="KW-0472">Membrane</keyword>
<dbReference type="RefSeq" id="WP_200279745.1">
    <property type="nucleotide sequence ID" value="NZ_JAENII010000009.1"/>
</dbReference>
<keyword evidence="1" id="KW-1133">Transmembrane helix</keyword>
<dbReference type="EMBL" id="JAENII010000009">
    <property type="protein sequence ID" value="MBK1827755.1"/>
    <property type="molecule type" value="Genomic_DNA"/>
</dbReference>
<keyword evidence="3" id="KW-1185">Reference proteome</keyword>
<comment type="caution">
    <text evidence="2">The sequence shown here is derived from an EMBL/GenBank/DDBJ whole genome shotgun (WGS) entry which is preliminary data.</text>
</comment>
<protein>
    <submittedName>
        <fullName evidence="2">Uncharacterized protein</fullName>
    </submittedName>
</protein>
<gene>
    <name evidence="2" type="ORF">JIN81_12055</name>
</gene>
<sequence length="112" mass="12463">MFLDPLSAESDDMLGATGIDIRRLRKLDGAEKSGFGYRFLLGFEDFETSFALEETRSSTGVCATNCARDITREEERALASLICWASFLWISVFGIASQGRLKLADLRADFHS</sequence>
<name>A0A934RC03_9BACT</name>
<dbReference type="AlphaFoldDB" id="A0A934RC03"/>
<dbReference type="Proteomes" id="UP000658278">
    <property type="component" value="Unassembled WGS sequence"/>
</dbReference>
<evidence type="ECO:0000313" key="3">
    <source>
        <dbReference type="Proteomes" id="UP000658278"/>
    </source>
</evidence>
<accession>A0A934RC03</accession>